<dbReference type="Gene3D" id="2.60.40.1890">
    <property type="entry name" value="PCu(A)C copper chaperone"/>
    <property type="match status" value="1"/>
</dbReference>
<accession>A0A6N9SXS1</accession>
<feature type="compositionally biased region" description="Basic and acidic residues" evidence="1">
    <location>
        <begin position="24"/>
        <end position="56"/>
    </location>
</feature>
<dbReference type="EMBL" id="JAAAMG010000001">
    <property type="protein sequence ID" value="NDW03102.1"/>
    <property type="molecule type" value="Genomic_DNA"/>
</dbReference>
<dbReference type="InterPro" id="IPR058248">
    <property type="entry name" value="Lxx211020-like"/>
</dbReference>
<proteinExistence type="predicted"/>
<dbReference type="PANTHER" id="PTHR36302:SF1">
    <property type="entry name" value="COPPER CHAPERONE PCU(A)C"/>
    <property type="match status" value="1"/>
</dbReference>
<keyword evidence="4" id="KW-1185">Reference proteome</keyword>
<dbReference type="SUPFAM" id="SSF110087">
    <property type="entry name" value="DR1885-like metal-binding protein"/>
    <property type="match status" value="1"/>
</dbReference>
<dbReference type="AlphaFoldDB" id="A0A6N9SXS1"/>
<dbReference type="PANTHER" id="PTHR36302">
    <property type="entry name" value="BLR7088 PROTEIN"/>
    <property type="match status" value="1"/>
</dbReference>
<dbReference type="InterPro" id="IPR007410">
    <property type="entry name" value="LpqE-like"/>
</dbReference>
<gene>
    <name evidence="3" type="ORF">GTK09_01555</name>
</gene>
<evidence type="ECO:0000256" key="2">
    <source>
        <dbReference type="SAM" id="SignalP"/>
    </source>
</evidence>
<evidence type="ECO:0000256" key="1">
    <source>
        <dbReference type="SAM" id="MobiDB-lite"/>
    </source>
</evidence>
<feature type="region of interest" description="Disordered" evidence="1">
    <location>
        <begin position="24"/>
        <end position="61"/>
    </location>
</feature>
<dbReference type="Pfam" id="PF04314">
    <property type="entry name" value="PCuAC"/>
    <property type="match status" value="1"/>
</dbReference>
<sequence length="196" mass="20890">MLKPAAIAAALLVALATPGLADDAHDDAAHAGEAQHQEAGRPHAGEAHEEAGHHDHDEEEADHLAEMNGVRALHAWTPATDGTTALVFVTIENRSNRDIRLEGAESDMAESAELVGFQVKDGEPAYEALPFVPVKPGRELVLQPNGLAIRLTGLGRPLSKGDEIEVEFHFDTGHVPMHVQVEAANATNHSHAGHQH</sequence>
<keyword evidence="2" id="KW-0732">Signal</keyword>
<name>A0A6N9SXS1_9HYPH</name>
<organism evidence="3 4">
    <name type="scientific">Jiella pacifica</name>
    <dbReference type="NCBI Taxonomy" id="2696469"/>
    <lineage>
        <taxon>Bacteria</taxon>
        <taxon>Pseudomonadati</taxon>
        <taxon>Pseudomonadota</taxon>
        <taxon>Alphaproteobacteria</taxon>
        <taxon>Hyphomicrobiales</taxon>
        <taxon>Aurantimonadaceae</taxon>
        <taxon>Jiella</taxon>
    </lineage>
</organism>
<evidence type="ECO:0000313" key="4">
    <source>
        <dbReference type="Proteomes" id="UP000469011"/>
    </source>
</evidence>
<feature type="signal peptide" evidence="2">
    <location>
        <begin position="1"/>
        <end position="21"/>
    </location>
</feature>
<dbReference type="RefSeq" id="WP_163460716.1">
    <property type="nucleotide sequence ID" value="NZ_JAAAMG010000001.1"/>
</dbReference>
<dbReference type="Proteomes" id="UP000469011">
    <property type="component" value="Unassembled WGS sequence"/>
</dbReference>
<protein>
    <submittedName>
        <fullName evidence="3">Copper chaperone PCu(A)C</fullName>
    </submittedName>
</protein>
<comment type="caution">
    <text evidence="3">The sequence shown here is derived from an EMBL/GenBank/DDBJ whole genome shotgun (WGS) entry which is preliminary data.</text>
</comment>
<feature type="chain" id="PRO_5026801395" evidence="2">
    <location>
        <begin position="22"/>
        <end position="196"/>
    </location>
</feature>
<reference evidence="3 4" key="1">
    <citation type="submission" date="2020-01" db="EMBL/GenBank/DDBJ databases">
        <title>Jiella pacifica sp. nov.</title>
        <authorList>
            <person name="Xue Z."/>
            <person name="Zhu S."/>
            <person name="Chen J."/>
            <person name="Yang J."/>
        </authorList>
    </citation>
    <scope>NUCLEOTIDE SEQUENCE [LARGE SCALE GENOMIC DNA]</scope>
    <source>
        <strain evidence="3 4">40Bstr34</strain>
    </source>
</reference>
<dbReference type="InterPro" id="IPR036182">
    <property type="entry name" value="PCuAC_sf"/>
</dbReference>
<evidence type="ECO:0000313" key="3">
    <source>
        <dbReference type="EMBL" id="NDW03102.1"/>
    </source>
</evidence>